<dbReference type="EMBL" id="JAGGNH010000002">
    <property type="protein sequence ID" value="KAJ0981801.1"/>
    <property type="molecule type" value="Genomic_DNA"/>
</dbReference>
<gene>
    <name evidence="2" type="ORF">J5N97_010056</name>
</gene>
<reference evidence="2" key="2">
    <citation type="journal article" date="2022" name="Hortic Res">
        <title>The genome of Dioscorea zingiberensis sheds light on the biosynthesis, origin and evolution of the medicinally important diosgenin saponins.</title>
        <authorList>
            <person name="Li Y."/>
            <person name="Tan C."/>
            <person name="Li Z."/>
            <person name="Guo J."/>
            <person name="Li S."/>
            <person name="Chen X."/>
            <person name="Wang C."/>
            <person name="Dai X."/>
            <person name="Yang H."/>
            <person name="Song W."/>
            <person name="Hou L."/>
            <person name="Xu J."/>
            <person name="Tong Z."/>
            <person name="Xu A."/>
            <person name="Yuan X."/>
            <person name="Wang W."/>
            <person name="Yang Q."/>
            <person name="Chen L."/>
            <person name="Sun Z."/>
            <person name="Wang K."/>
            <person name="Pan B."/>
            <person name="Chen J."/>
            <person name="Bao Y."/>
            <person name="Liu F."/>
            <person name="Qi X."/>
            <person name="Gang D.R."/>
            <person name="Wen J."/>
            <person name="Li J."/>
        </authorList>
    </citation>
    <scope>NUCLEOTIDE SEQUENCE</scope>
    <source>
        <strain evidence="2">Dzin_1.0</strain>
    </source>
</reference>
<keyword evidence="1" id="KW-0812">Transmembrane</keyword>
<comment type="caution">
    <text evidence="2">The sequence shown here is derived from an EMBL/GenBank/DDBJ whole genome shotgun (WGS) entry which is preliminary data.</text>
</comment>
<reference evidence="2" key="1">
    <citation type="submission" date="2021-03" db="EMBL/GenBank/DDBJ databases">
        <authorList>
            <person name="Li Z."/>
            <person name="Yang C."/>
        </authorList>
    </citation>
    <scope>NUCLEOTIDE SEQUENCE</scope>
    <source>
        <strain evidence="2">Dzin_1.0</strain>
        <tissue evidence="2">Leaf</tissue>
    </source>
</reference>
<accession>A0A9D5CY21</accession>
<keyword evidence="1" id="KW-0472">Membrane</keyword>
<dbReference type="AlphaFoldDB" id="A0A9D5CY21"/>
<keyword evidence="1" id="KW-1133">Transmembrane helix</keyword>
<dbReference type="Proteomes" id="UP001085076">
    <property type="component" value="Miscellaneous, Linkage group lg02"/>
</dbReference>
<protein>
    <submittedName>
        <fullName evidence="2">Uncharacterized protein</fullName>
    </submittedName>
</protein>
<dbReference type="OrthoDB" id="10253869at2759"/>
<keyword evidence="3" id="KW-1185">Reference proteome</keyword>
<sequence>MAIAYWPNHRTMAAGGRYTSIAAHDHPMYLIHATLGVYPPPGAAIQTKVGQGFYVAVMPKIGFLCQRFTMIWHRCTPGPLRTSTAALVWLEHKAWRLRSQRQPRFPPYSILVIIFSTSSLSSSLSFALLVSQVSTLASILRSHLRISKGNVVSHLCPQVNLINPSIAFIETFTAKLSSYLATIFLESPLFRSFL</sequence>
<evidence type="ECO:0000313" key="2">
    <source>
        <dbReference type="EMBL" id="KAJ0981801.1"/>
    </source>
</evidence>
<evidence type="ECO:0000256" key="1">
    <source>
        <dbReference type="SAM" id="Phobius"/>
    </source>
</evidence>
<evidence type="ECO:0000313" key="3">
    <source>
        <dbReference type="Proteomes" id="UP001085076"/>
    </source>
</evidence>
<organism evidence="2 3">
    <name type="scientific">Dioscorea zingiberensis</name>
    <dbReference type="NCBI Taxonomy" id="325984"/>
    <lineage>
        <taxon>Eukaryota</taxon>
        <taxon>Viridiplantae</taxon>
        <taxon>Streptophyta</taxon>
        <taxon>Embryophyta</taxon>
        <taxon>Tracheophyta</taxon>
        <taxon>Spermatophyta</taxon>
        <taxon>Magnoliopsida</taxon>
        <taxon>Liliopsida</taxon>
        <taxon>Dioscoreales</taxon>
        <taxon>Dioscoreaceae</taxon>
        <taxon>Dioscorea</taxon>
    </lineage>
</organism>
<name>A0A9D5CY21_9LILI</name>
<feature type="transmembrane region" description="Helical" evidence="1">
    <location>
        <begin position="108"/>
        <end position="130"/>
    </location>
</feature>
<proteinExistence type="predicted"/>